<dbReference type="SMART" id="SM01177">
    <property type="entry name" value="DUF4210"/>
    <property type="match status" value="1"/>
</dbReference>
<protein>
    <recommendedName>
        <fullName evidence="2">Atos-like conserved domain-containing protein</fullName>
    </recommendedName>
</protein>
<proteinExistence type="predicted"/>
<dbReference type="InterPro" id="IPR025261">
    <property type="entry name" value="Atos-like_cons_dom"/>
</dbReference>
<dbReference type="Pfam" id="PF13889">
    <property type="entry name" value="Chromosome_seg"/>
    <property type="match status" value="1"/>
</dbReference>
<feature type="region of interest" description="Disordered" evidence="1">
    <location>
        <begin position="672"/>
        <end position="701"/>
    </location>
</feature>
<dbReference type="eggNOG" id="KOG2306">
    <property type="taxonomic scope" value="Eukaryota"/>
</dbReference>
<dbReference type="OrthoDB" id="8625101at2759"/>
<feature type="region of interest" description="Disordered" evidence="1">
    <location>
        <begin position="400"/>
        <end position="481"/>
    </location>
</feature>
<evidence type="ECO:0000259" key="2">
    <source>
        <dbReference type="SMART" id="SM01177"/>
    </source>
</evidence>
<feature type="compositionally biased region" description="Polar residues" evidence="1">
    <location>
        <begin position="674"/>
        <end position="683"/>
    </location>
</feature>
<dbReference type="Proteomes" id="UP000077154">
    <property type="component" value="Unassembled WGS sequence"/>
</dbReference>
<feature type="compositionally biased region" description="Basic and acidic residues" evidence="1">
    <location>
        <begin position="31"/>
        <end position="44"/>
    </location>
</feature>
<dbReference type="InterPro" id="IPR033473">
    <property type="entry name" value="Atos-like_C"/>
</dbReference>
<dbReference type="VEuPathDB" id="FungiDB:GMDG_03810"/>
<organism evidence="3">
    <name type="scientific">Pseudogymnoascus destructans</name>
    <dbReference type="NCBI Taxonomy" id="655981"/>
    <lineage>
        <taxon>Eukaryota</taxon>
        <taxon>Fungi</taxon>
        <taxon>Dikarya</taxon>
        <taxon>Ascomycota</taxon>
        <taxon>Pezizomycotina</taxon>
        <taxon>Leotiomycetes</taxon>
        <taxon>Thelebolales</taxon>
        <taxon>Thelebolaceae</taxon>
        <taxon>Pseudogymnoascus</taxon>
    </lineage>
</organism>
<feature type="compositionally biased region" description="Basic and acidic residues" evidence="1">
    <location>
        <begin position="77"/>
        <end position="89"/>
    </location>
</feature>
<feature type="region of interest" description="Disordered" evidence="1">
    <location>
        <begin position="302"/>
        <end position="329"/>
    </location>
</feature>
<dbReference type="AlphaFoldDB" id="A0A177AH64"/>
<reference evidence="3" key="1">
    <citation type="submission" date="2016-03" db="EMBL/GenBank/DDBJ databases">
        <title>Updated assembly of Pseudogymnoascus destructans, the fungus causing white-nose syndrome of bats.</title>
        <authorList>
            <person name="Palmer J.M."/>
            <person name="Drees K.P."/>
            <person name="Foster J.T."/>
            <person name="Lindner D.L."/>
        </authorList>
    </citation>
    <scope>NUCLEOTIDE SEQUENCE [LARGE SCALE GENOMIC DNA]</scope>
    <source>
        <strain evidence="3">20631-21</strain>
    </source>
</reference>
<dbReference type="EMBL" id="KV441389">
    <property type="protein sequence ID" value="OAF61447.1"/>
    <property type="molecule type" value="Genomic_DNA"/>
</dbReference>
<feature type="compositionally biased region" description="Polar residues" evidence="1">
    <location>
        <begin position="65"/>
        <end position="76"/>
    </location>
</feature>
<dbReference type="Pfam" id="PF13915">
    <property type="entry name" value="DUF4210"/>
    <property type="match status" value="1"/>
</dbReference>
<dbReference type="GeneID" id="36284960"/>
<feature type="region of interest" description="Disordered" evidence="1">
    <location>
        <begin position="1"/>
        <end position="168"/>
    </location>
</feature>
<name>A0A177AH64_9PEZI</name>
<feature type="compositionally biased region" description="Basic residues" evidence="1">
    <location>
        <begin position="428"/>
        <end position="438"/>
    </location>
</feature>
<sequence>MPYFQDPDGHAASSPPNRPTFTFPGPRYRGLRREPSEESIRTDLCEGPVPDSPDDAAPTAEDEAGTSSHDASSCVSDRQELMERLKRGESPIWSPKKLETPGARRTTPLLPPAEIKSSPISPRLDETENLHAGLSALHSGNFREERSEPKRDLNSEPDVGRIRAASPPRPWLCTSPPRDFIPSLHDRFHSSSRPDVDFVSRSRAVSLSSSYSSSFAYIPPTSPLVQSQTNDDVEFSPLGESMDIEADFIRNRWRHTFQPYSSTPVTPSSAVSDYQLPFQRRDASYAYQAHQPRRSLALNTALSQPTSSPQTPAFRHSRRPSLASDSPLHHASMVGSYEESILRGRMSTTPSKPLDFVAQIGVLGLGKCKPSLKCPPHVALPFPAVFYSYATTAHIRHTASEDGPSPYVGQIDLENGLPAVPPSESHSTKRTRHSKLRSRVPDGPEPPEPQDQASELSQRRLQKQKRRSTSPRAPPGGCYRIPEKGQLQIIIKNPNKTAVKLFLVPYDLEGMEAGTKTFIRQRSYSAGPIMDIPPTSSSTSQPEQNERATLRYLIHLHICSPACGRFYLYKSIRIVFANRVPDGKEKLRNELQFPEPRFTSYKPIRDSVPNSALSPASEKAYRRSAWFRLTGGGRGEEMELDGVVRAGEGYALEGRSTTPVEPIPFSLYKRDAASSDTGTSRSGIPSRPPAQDGIGSSEWDTSGMEMYDKLHKGDIGYGGNAFATPLLQGRQVAEGLLALKLRGLGVGRGEGGGGEGR</sequence>
<dbReference type="RefSeq" id="XP_024326722.1">
    <property type="nucleotide sequence ID" value="XM_024465545.1"/>
</dbReference>
<feature type="compositionally biased region" description="Basic and acidic residues" evidence="1">
    <location>
        <begin position="141"/>
        <end position="161"/>
    </location>
</feature>
<feature type="compositionally biased region" description="Basic residues" evidence="1">
    <location>
        <begin position="460"/>
        <end position="469"/>
    </location>
</feature>
<accession>A0A177AH64</accession>
<dbReference type="PANTHER" id="PTHR13199:SF11">
    <property type="entry name" value="PROTEIN ATOSSA"/>
    <property type="match status" value="1"/>
</dbReference>
<feature type="domain" description="Atos-like conserved" evidence="2">
    <location>
        <begin position="333"/>
        <end position="408"/>
    </location>
</feature>
<gene>
    <name evidence="3" type="ORF">VC83_01873</name>
</gene>
<feature type="compositionally biased region" description="Polar residues" evidence="1">
    <location>
        <begin position="302"/>
        <end position="311"/>
    </location>
</feature>
<dbReference type="PANTHER" id="PTHR13199">
    <property type="entry name" value="GH03947P"/>
    <property type="match status" value="1"/>
</dbReference>
<dbReference type="InterPro" id="IPR051506">
    <property type="entry name" value="ATOS_Transcription_Regulators"/>
</dbReference>
<evidence type="ECO:0000256" key="1">
    <source>
        <dbReference type="SAM" id="MobiDB-lite"/>
    </source>
</evidence>
<evidence type="ECO:0000313" key="3">
    <source>
        <dbReference type="EMBL" id="OAF61447.1"/>
    </source>
</evidence>